<organism evidence="1 2">
    <name type="scientific">Allocoleopsis franciscana PCC 7113</name>
    <dbReference type="NCBI Taxonomy" id="1173027"/>
    <lineage>
        <taxon>Bacteria</taxon>
        <taxon>Bacillati</taxon>
        <taxon>Cyanobacteriota</taxon>
        <taxon>Cyanophyceae</taxon>
        <taxon>Coleofasciculales</taxon>
        <taxon>Coleofasciculaceae</taxon>
        <taxon>Allocoleopsis</taxon>
        <taxon>Allocoleopsis franciscana</taxon>
    </lineage>
</organism>
<accession>K9WPH8</accession>
<sequence>MASSVVSLSNYLFPEVVREILKDYPSVREEVDTYREAEAFDETYRPNEINIYFDDCWVTSWNRQGKVDAIPMLIMPHTTRPEVVEIEVDGEPGLILVNGVVVLNRIESIPGHELWMINSDTEAA</sequence>
<protein>
    <submittedName>
        <fullName evidence="1">Uncharacterized protein</fullName>
    </submittedName>
</protein>
<keyword evidence="2" id="KW-1185">Reference proteome</keyword>
<evidence type="ECO:0000313" key="1">
    <source>
        <dbReference type="EMBL" id="AFZ22063.1"/>
    </source>
</evidence>
<dbReference type="AlphaFoldDB" id="K9WPH8"/>
<evidence type="ECO:0000313" key="2">
    <source>
        <dbReference type="Proteomes" id="UP000010471"/>
    </source>
</evidence>
<geneLocation type="plasmid" evidence="1 2">
    <name>pMIC7113.01</name>
</geneLocation>
<dbReference type="EMBL" id="CP003631">
    <property type="protein sequence ID" value="AFZ22063.1"/>
    <property type="molecule type" value="Genomic_DNA"/>
</dbReference>
<dbReference type="RefSeq" id="WP_015186189.1">
    <property type="nucleotide sequence ID" value="NC_019739.1"/>
</dbReference>
<gene>
    <name evidence="1" type="ORF">Mic7113_6483</name>
</gene>
<proteinExistence type="predicted"/>
<dbReference type="Proteomes" id="UP000010471">
    <property type="component" value="Plasmid pMIC7113.01"/>
</dbReference>
<reference evidence="1 2" key="1">
    <citation type="submission" date="2012-06" db="EMBL/GenBank/DDBJ databases">
        <title>Finished plasmid 1 of genome of Microcoleus sp. PCC 7113.</title>
        <authorList>
            <consortium name="US DOE Joint Genome Institute"/>
            <person name="Gugger M."/>
            <person name="Coursin T."/>
            <person name="Rippka R."/>
            <person name="Tandeau De Marsac N."/>
            <person name="Huntemann M."/>
            <person name="Wei C.-L."/>
            <person name="Han J."/>
            <person name="Detter J.C."/>
            <person name="Han C."/>
            <person name="Tapia R."/>
            <person name="Chen A."/>
            <person name="Kyrpides N."/>
            <person name="Mavromatis K."/>
            <person name="Markowitz V."/>
            <person name="Szeto E."/>
            <person name="Ivanova N."/>
            <person name="Pagani I."/>
            <person name="Pati A."/>
            <person name="Goodwin L."/>
            <person name="Nordberg H.P."/>
            <person name="Cantor M.N."/>
            <person name="Hua S.X."/>
            <person name="Woyke T."/>
            <person name="Kerfeld C.A."/>
        </authorList>
    </citation>
    <scope>NUCLEOTIDE SEQUENCE [LARGE SCALE GENOMIC DNA]</scope>
    <source>
        <strain evidence="1 2">PCC 7113</strain>
        <plasmid evidence="1 2">pMIC7113.01</plasmid>
    </source>
</reference>
<dbReference type="KEGG" id="mic:Mic7113_6483"/>
<name>K9WPH8_9CYAN</name>
<keyword evidence="1" id="KW-0614">Plasmid</keyword>
<dbReference type="HOGENOM" id="CLU_2001264_0_0_3"/>
<dbReference type="OrthoDB" id="582923at2"/>